<evidence type="ECO:0000256" key="1">
    <source>
        <dbReference type="SAM" id="MobiDB-lite"/>
    </source>
</evidence>
<keyword evidence="3" id="KW-1185">Reference proteome</keyword>
<accession>A0A2R4TDM1</accession>
<evidence type="ECO:0000313" key="2">
    <source>
        <dbReference type="EMBL" id="AVZ77191.1"/>
    </source>
</evidence>
<gene>
    <name evidence="2" type="ORF">SLUN_03070</name>
</gene>
<dbReference type="KEGG" id="slk:SLUN_03070"/>
<dbReference type="EMBL" id="CP026304">
    <property type="protein sequence ID" value="AVZ77191.1"/>
    <property type="molecule type" value="Genomic_DNA"/>
</dbReference>
<dbReference type="AlphaFoldDB" id="A0A2R4TDM1"/>
<sequence>MGELLPCVVDEFGFRDVASRDDDGGDGLDPATQVWADSADTGQLVTWAEDRLWLTLRTVSRPNGDKGFVVLPCRWKVERTLGWVMNARRSVHDYERLSQHSEAHPNWALITVMTKRLTRTGPRNSWARKPKPILQIPGDRVPPSRPQTTRPTRRRTAPAPEVSSLEIFRQIRIL</sequence>
<proteinExistence type="predicted"/>
<dbReference type="PANTHER" id="PTHR30007">
    <property type="entry name" value="PHP DOMAIN PROTEIN"/>
    <property type="match status" value="1"/>
</dbReference>
<feature type="region of interest" description="Disordered" evidence="1">
    <location>
        <begin position="120"/>
        <end position="161"/>
    </location>
</feature>
<dbReference type="Proteomes" id="UP000244201">
    <property type="component" value="Chromosome"/>
</dbReference>
<dbReference type="PANTHER" id="PTHR30007:SF0">
    <property type="entry name" value="TRANSPOSASE"/>
    <property type="match status" value="1"/>
</dbReference>
<evidence type="ECO:0008006" key="4">
    <source>
        <dbReference type="Google" id="ProtNLM"/>
    </source>
</evidence>
<reference evidence="2 3" key="1">
    <citation type="submission" date="2018-01" db="EMBL/GenBank/DDBJ databases">
        <title>Complete genome sequence of Streptomyces lunaelactis MM109T, a Ferroverdin A producer isolated from cave moonmilk deposits.</title>
        <authorList>
            <person name="Naome A."/>
            <person name="Martinet L."/>
            <person name="Maciejewska M."/>
            <person name="Anderssen S."/>
            <person name="Adam D."/>
            <person name="Tenconi E."/>
            <person name="Deflandre B."/>
            <person name="Arguelles-Arias A."/>
            <person name="Calusinska M."/>
            <person name="Copieters W."/>
            <person name="Karim L."/>
            <person name="Hanikenne M."/>
            <person name="Baurain D."/>
            <person name="van Wezel G."/>
            <person name="Smargiasso N."/>
            <person name="de Pauw E."/>
            <person name="Delfosse P."/>
            <person name="Rigali S."/>
        </authorList>
    </citation>
    <scope>NUCLEOTIDE SEQUENCE [LARGE SCALE GENOMIC DNA]</scope>
    <source>
        <strain evidence="2 3">MM109</strain>
    </source>
</reference>
<evidence type="ECO:0000313" key="3">
    <source>
        <dbReference type="Proteomes" id="UP000244201"/>
    </source>
</evidence>
<name>A0A2R4TDM1_9ACTN</name>
<protein>
    <recommendedName>
        <fullName evidence="4">Transposase DDE domain-containing protein</fullName>
    </recommendedName>
</protein>
<organism evidence="2 3">
    <name type="scientific">Streptomyces lunaelactis</name>
    <dbReference type="NCBI Taxonomy" id="1535768"/>
    <lineage>
        <taxon>Bacteria</taxon>
        <taxon>Bacillati</taxon>
        <taxon>Actinomycetota</taxon>
        <taxon>Actinomycetes</taxon>
        <taxon>Kitasatosporales</taxon>
        <taxon>Streptomycetaceae</taxon>
        <taxon>Streptomyces</taxon>
    </lineage>
</organism>